<dbReference type="EMBL" id="JABAIL010000001">
    <property type="protein sequence ID" value="NLR90490.1"/>
    <property type="molecule type" value="Genomic_DNA"/>
</dbReference>
<keyword evidence="2" id="KW-0808">Transferase</keyword>
<dbReference type="InterPro" id="IPR043519">
    <property type="entry name" value="NT_sf"/>
</dbReference>
<dbReference type="InterPro" id="IPR041633">
    <property type="entry name" value="Polbeta"/>
</dbReference>
<dbReference type="SUPFAM" id="SSF81301">
    <property type="entry name" value="Nucleotidyltransferase"/>
    <property type="match status" value="1"/>
</dbReference>
<organism evidence="2 3">
    <name type="scientific">Flammeovirga agarivorans</name>
    <dbReference type="NCBI Taxonomy" id="2726742"/>
    <lineage>
        <taxon>Bacteria</taxon>
        <taxon>Pseudomonadati</taxon>
        <taxon>Bacteroidota</taxon>
        <taxon>Cytophagia</taxon>
        <taxon>Cytophagales</taxon>
        <taxon>Flammeovirgaceae</taxon>
        <taxon>Flammeovirga</taxon>
    </lineage>
</organism>
<feature type="domain" description="Polymerase beta nucleotidyltransferase" evidence="1">
    <location>
        <begin position="16"/>
        <end position="104"/>
    </location>
</feature>
<protein>
    <submittedName>
        <fullName evidence="2">Nucleotidyltransferase domain-containing protein</fullName>
    </submittedName>
</protein>
<dbReference type="GO" id="GO:0016740">
    <property type="term" value="F:transferase activity"/>
    <property type="evidence" value="ECO:0007669"/>
    <property type="project" value="UniProtKB-KW"/>
</dbReference>
<reference evidence="2 3" key="1">
    <citation type="submission" date="2020-04" db="EMBL/GenBank/DDBJ databases">
        <title>Flammeovirga sp. SR4, a novel species isolated from seawater.</title>
        <authorList>
            <person name="Wang X."/>
        </authorList>
    </citation>
    <scope>NUCLEOTIDE SEQUENCE [LARGE SCALE GENOMIC DNA]</scope>
    <source>
        <strain evidence="2 3">SR4</strain>
    </source>
</reference>
<dbReference type="RefSeq" id="WP_168881190.1">
    <property type="nucleotide sequence ID" value="NZ_JABAIL010000001.1"/>
</dbReference>
<dbReference type="Gene3D" id="3.30.460.10">
    <property type="entry name" value="Beta Polymerase, domain 2"/>
    <property type="match status" value="1"/>
</dbReference>
<comment type="caution">
    <text evidence="2">The sequence shown here is derived from an EMBL/GenBank/DDBJ whole genome shotgun (WGS) entry which is preliminary data.</text>
</comment>
<keyword evidence="3" id="KW-1185">Reference proteome</keyword>
<dbReference type="CDD" id="cd05403">
    <property type="entry name" value="NT_KNTase_like"/>
    <property type="match status" value="1"/>
</dbReference>
<evidence type="ECO:0000259" key="1">
    <source>
        <dbReference type="Pfam" id="PF18765"/>
    </source>
</evidence>
<dbReference type="Pfam" id="PF18765">
    <property type="entry name" value="Polbeta"/>
    <property type="match status" value="1"/>
</dbReference>
<name>A0A7X8SHU7_9BACT</name>
<evidence type="ECO:0000313" key="2">
    <source>
        <dbReference type="EMBL" id="NLR90490.1"/>
    </source>
</evidence>
<dbReference type="AlphaFoldDB" id="A0A7X8SHU7"/>
<dbReference type="Proteomes" id="UP000585050">
    <property type="component" value="Unassembled WGS sequence"/>
</dbReference>
<sequence length="105" mass="12153">MLITNQFGIGDKSFSQLIETFRLYKDLDKASIFGSRALGNFRKGSDIDICIHGDFDSSLIFKVKEHIEEKTNIPYLIDLIDLKQLDNEKLIKHIKNNGIEIYHRP</sequence>
<accession>A0A7X8SHU7</accession>
<evidence type="ECO:0000313" key="3">
    <source>
        <dbReference type="Proteomes" id="UP000585050"/>
    </source>
</evidence>
<gene>
    <name evidence="2" type="ORF">HGP29_04695</name>
</gene>
<proteinExistence type="predicted"/>